<proteinExistence type="predicted"/>
<name>A0ABT0YW33_9BURK</name>
<dbReference type="Gene3D" id="3.40.50.1820">
    <property type="entry name" value="alpha/beta hydrolase"/>
    <property type="match status" value="1"/>
</dbReference>
<dbReference type="PANTHER" id="PTHR10992:SF1086">
    <property type="entry name" value="AB HYDROLASE-1 DOMAIN-CONTAINING PROTEIN"/>
    <property type="match status" value="1"/>
</dbReference>
<keyword evidence="3" id="KW-1185">Reference proteome</keyword>
<dbReference type="RefSeq" id="WP_251781506.1">
    <property type="nucleotide sequence ID" value="NZ_JAMKFE010000028.1"/>
</dbReference>
<feature type="domain" description="AB hydrolase-1" evidence="1">
    <location>
        <begin position="4"/>
        <end position="228"/>
    </location>
</feature>
<gene>
    <name evidence="2" type="ORF">M8A51_25845</name>
</gene>
<dbReference type="InterPro" id="IPR000073">
    <property type="entry name" value="AB_hydrolase_1"/>
</dbReference>
<evidence type="ECO:0000313" key="2">
    <source>
        <dbReference type="EMBL" id="MCM5682960.1"/>
    </source>
</evidence>
<sequence>MKHFLFLHGSWHGAWCWHKILPRIEAAGHAAVAIDLPGRGRSPAVPAFVSLGRMVDAAQAALPRHGKAVLVVHSRNGIVASALAERVPDRIERTIYLASFMLPARRRVLDYLPDRDSMMPGNIEISRTGLWDWLDPKVYREALYADCTEDDIRLSRSLLVREPIRPALTRLPLTDERYGRVPRAYIRLTEDCAVSLRLQDRLLSESATDRVESLAASHSAYFSQPDGLTRKILALADAR</sequence>
<comment type="caution">
    <text evidence="2">The sequence shown here is derived from an EMBL/GenBank/DDBJ whole genome shotgun (WGS) entry which is preliminary data.</text>
</comment>
<dbReference type="SUPFAM" id="SSF53474">
    <property type="entry name" value="alpha/beta-Hydrolases"/>
    <property type="match status" value="1"/>
</dbReference>
<dbReference type="Pfam" id="PF12697">
    <property type="entry name" value="Abhydrolase_6"/>
    <property type="match status" value="1"/>
</dbReference>
<dbReference type="GO" id="GO:0016787">
    <property type="term" value="F:hydrolase activity"/>
    <property type="evidence" value="ECO:0007669"/>
    <property type="project" value="UniProtKB-KW"/>
</dbReference>
<dbReference type="InterPro" id="IPR045889">
    <property type="entry name" value="MES/HNL"/>
</dbReference>
<evidence type="ECO:0000259" key="1">
    <source>
        <dbReference type="Pfam" id="PF12697"/>
    </source>
</evidence>
<dbReference type="PANTHER" id="PTHR10992">
    <property type="entry name" value="METHYLESTERASE FAMILY MEMBER"/>
    <property type="match status" value="1"/>
</dbReference>
<accession>A0ABT0YW33</accession>
<dbReference type="Proteomes" id="UP001165541">
    <property type="component" value="Unassembled WGS sequence"/>
</dbReference>
<keyword evidence="2" id="KW-0378">Hydrolase</keyword>
<dbReference type="EMBL" id="JAMKFE010000028">
    <property type="protein sequence ID" value="MCM5682960.1"/>
    <property type="molecule type" value="Genomic_DNA"/>
</dbReference>
<protein>
    <submittedName>
        <fullName evidence="2">Alpha/beta fold hydrolase</fullName>
    </submittedName>
</protein>
<organism evidence="2 3">
    <name type="scientific">Caldimonas mangrovi</name>
    <dbReference type="NCBI Taxonomy" id="2944811"/>
    <lineage>
        <taxon>Bacteria</taxon>
        <taxon>Pseudomonadati</taxon>
        <taxon>Pseudomonadota</taxon>
        <taxon>Betaproteobacteria</taxon>
        <taxon>Burkholderiales</taxon>
        <taxon>Sphaerotilaceae</taxon>
        <taxon>Caldimonas</taxon>
    </lineage>
</organism>
<evidence type="ECO:0000313" key="3">
    <source>
        <dbReference type="Proteomes" id="UP001165541"/>
    </source>
</evidence>
<dbReference type="InterPro" id="IPR029058">
    <property type="entry name" value="AB_hydrolase_fold"/>
</dbReference>
<reference evidence="2" key="1">
    <citation type="submission" date="2022-05" db="EMBL/GenBank/DDBJ databases">
        <title>Schlegelella sp. nov., isolated from mangrove soil.</title>
        <authorList>
            <person name="Liu Y."/>
            <person name="Ge X."/>
            <person name="Liu W."/>
        </authorList>
    </citation>
    <scope>NUCLEOTIDE SEQUENCE</scope>
    <source>
        <strain evidence="2">S2-27</strain>
    </source>
</reference>